<dbReference type="Pfam" id="PF14542">
    <property type="entry name" value="Acetyltransf_CG"/>
    <property type="match status" value="1"/>
</dbReference>
<dbReference type="PROSITE" id="PS51729">
    <property type="entry name" value="GNAT_YJDJ"/>
    <property type="match status" value="1"/>
</dbReference>
<feature type="domain" description="N-acetyltransferase" evidence="1">
    <location>
        <begin position="11"/>
        <end position="96"/>
    </location>
</feature>
<comment type="caution">
    <text evidence="2">The sequence shown here is derived from an EMBL/GenBank/DDBJ whole genome shotgun (WGS) entry which is preliminary data.</text>
</comment>
<dbReference type="PANTHER" id="PTHR31435">
    <property type="entry name" value="PROTEIN NATD1"/>
    <property type="match status" value="1"/>
</dbReference>
<dbReference type="PANTHER" id="PTHR31435:SF9">
    <property type="entry name" value="PROTEIN NATD1"/>
    <property type="match status" value="1"/>
</dbReference>
<evidence type="ECO:0000259" key="1">
    <source>
        <dbReference type="PROSITE" id="PS51729"/>
    </source>
</evidence>
<proteinExistence type="predicted"/>
<sequence length="96" mass="10377">MPDSGAVPAIRHDRRRGLFEVEVEGYAAQLAYRLEDGVMAITSTRVPSPVGGRGIAGRLVDAALQHARAEGLRVDPRCSYAQAYIDRHPEHAGLLA</sequence>
<dbReference type="InterPro" id="IPR016181">
    <property type="entry name" value="Acyl_CoA_acyltransferase"/>
</dbReference>
<dbReference type="InterPro" id="IPR045057">
    <property type="entry name" value="Gcn5-rel_NAT"/>
</dbReference>
<keyword evidence="2" id="KW-0808">Transferase</keyword>
<dbReference type="Gene3D" id="3.40.630.30">
    <property type="match status" value="1"/>
</dbReference>
<evidence type="ECO:0000313" key="3">
    <source>
        <dbReference type="Proteomes" id="UP001566331"/>
    </source>
</evidence>
<protein>
    <submittedName>
        <fullName evidence="2">GNAT family N-acetyltransferase</fullName>
        <ecNumber evidence="2">2.3.1.-</ecNumber>
    </submittedName>
</protein>
<organism evidence="2 3">
    <name type="scientific">Luteimonas salinilitoris</name>
    <dbReference type="NCBI Taxonomy" id="3237697"/>
    <lineage>
        <taxon>Bacteria</taxon>
        <taxon>Pseudomonadati</taxon>
        <taxon>Pseudomonadota</taxon>
        <taxon>Gammaproteobacteria</taxon>
        <taxon>Lysobacterales</taxon>
        <taxon>Lysobacteraceae</taxon>
        <taxon>Luteimonas</taxon>
    </lineage>
</organism>
<name>A0ABV4HLP1_9GAMM</name>
<dbReference type="EMBL" id="JBFWIC010000003">
    <property type="protein sequence ID" value="MEZ0473639.1"/>
    <property type="molecule type" value="Genomic_DNA"/>
</dbReference>
<dbReference type="RefSeq" id="WP_370563008.1">
    <property type="nucleotide sequence ID" value="NZ_JBFWIB010000002.1"/>
</dbReference>
<accession>A0ABV4HLP1</accession>
<dbReference type="GO" id="GO:0016746">
    <property type="term" value="F:acyltransferase activity"/>
    <property type="evidence" value="ECO:0007669"/>
    <property type="project" value="UniProtKB-KW"/>
</dbReference>
<keyword evidence="2" id="KW-0012">Acyltransferase</keyword>
<dbReference type="EC" id="2.3.1.-" evidence="2"/>
<keyword evidence="3" id="KW-1185">Reference proteome</keyword>
<gene>
    <name evidence="2" type="ORF">AB6713_03275</name>
</gene>
<evidence type="ECO:0000313" key="2">
    <source>
        <dbReference type="EMBL" id="MEZ0473639.1"/>
    </source>
</evidence>
<dbReference type="SUPFAM" id="SSF55729">
    <property type="entry name" value="Acyl-CoA N-acyltransferases (Nat)"/>
    <property type="match status" value="1"/>
</dbReference>
<reference evidence="2 3" key="1">
    <citation type="submission" date="2024-07" db="EMBL/GenBank/DDBJ databases">
        <title>Luteimonas salilacus sp. nov., isolated from the shore soil of Salt Lake in Tibet of China.</title>
        <authorList>
            <person name="Zhang X."/>
            <person name="Li A."/>
        </authorList>
    </citation>
    <scope>NUCLEOTIDE SEQUENCE [LARGE SCALE GENOMIC DNA]</scope>
    <source>
        <strain evidence="2 3">B3-2-R+30</strain>
    </source>
</reference>
<dbReference type="Proteomes" id="UP001566331">
    <property type="component" value="Unassembled WGS sequence"/>
</dbReference>
<dbReference type="InterPro" id="IPR031165">
    <property type="entry name" value="GNAT_YJDJ"/>
</dbReference>